<evidence type="ECO:0000313" key="4">
    <source>
        <dbReference type="Proteomes" id="UP000325395"/>
    </source>
</evidence>
<evidence type="ECO:0000313" key="3">
    <source>
        <dbReference type="EMBL" id="KAE8414895.1"/>
    </source>
</evidence>
<protein>
    <recommendedName>
        <fullName evidence="2">Cyanovirin-N domain-containing protein</fullName>
    </recommendedName>
</protein>
<gene>
    <name evidence="3" type="ORF">BDV36DRAFT_298628</name>
</gene>
<dbReference type="InterPro" id="IPR036673">
    <property type="entry name" value="Cyanovirin-N_sf"/>
</dbReference>
<feature type="signal peptide" evidence="1">
    <location>
        <begin position="1"/>
        <end position="18"/>
    </location>
</feature>
<dbReference type="EMBL" id="ML735777">
    <property type="protein sequence ID" value="KAE8414895.1"/>
    <property type="molecule type" value="Genomic_DNA"/>
</dbReference>
<sequence>MYQRLLIFCLALAALVPANHFLDTCRKVGLTVSGRTLVADCKYKDQKEYEKAYKSALDLNRCLKLNDWGNITAEADGKFFSSVRECRLGKLATLTCVYFGGETQKDCLFDLNNVVFNKDGILGCFNYNGVPIEDAQPWE</sequence>
<dbReference type="Gene3D" id="2.30.60.10">
    <property type="entry name" value="Cyanovirin-N"/>
    <property type="match status" value="1"/>
</dbReference>
<dbReference type="InterPro" id="IPR011058">
    <property type="entry name" value="Cyanovirin-N"/>
</dbReference>
<name>A0ABQ6WCP5_9EURO</name>
<feature type="chain" id="PRO_5047520049" description="Cyanovirin-N domain-containing protein" evidence="1">
    <location>
        <begin position="19"/>
        <end position="139"/>
    </location>
</feature>
<dbReference type="Proteomes" id="UP000325395">
    <property type="component" value="Unassembled WGS sequence"/>
</dbReference>
<reference evidence="3 4" key="1">
    <citation type="submission" date="2019-04" db="EMBL/GenBank/DDBJ databases">
        <authorList>
            <consortium name="DOE Joint Genome Institute"/>
            <person name="Mondo S."/>
            <person name="Kjaerbolling I."/>
            <person name="Vesth T."/>
            <person name="Frisvad J.C."/>
            <person name="Nybo J.L."/>
            <person name="Theobald S."/>
            <person name="Kildgaard S."/>
            <person name="Isbrandt T."/>
            <person name="Kuo A."/>
            <person name="Sato A."/>
            <person name="Lyhne E.K."/>
            <person name="Kogle M.E."/>
            <person name="Wiebenga A."/>
            <person name="Kun R.S."/>
            <person name="Lubbers R.J."/>
            <person name="Makela M.R."/>
            <person name="Barry K."/>
            <person name="Chovatia M."/>
            <person name="Clum A."/>
            <person name="Daum C."/>
            <person name="Haridas S."/>
            <person name="He G."/>
            <person name="LaButti K."/>
            <person name="Lipzen A."/>
            <person name="Riley R."/>
            <person name="Salamov A."/>
            <person name="Simmons B.A."/>
            <person name="Magnuson J.K."/>
            <person name="Henrissat B."/>
            <person name="Mortensen U.H."/>
            <person name="Larsen T.O."/>
            <person name="Devries R.P."/>
            <person name="Grigoriev I.V."/>
            <person name="Machida M."/>
            <person name="Baker S.E."/>
            <person name="Andersen M.R."/>
            <person name="Cantor M.N."/>
            <person name="Hua S.X."/>
        </authorList>
    </citation>
    <scope>NUCLEOTIDE SEQUENCE [LARGE SCALE GENOMIC DNA]</scope>
    <source>
        <strain evidence="3 4">CBS 117616</strain>
    </source>
</reference>
<dbReference type="SUPFAM" id="SSF51322">
    <property type="entry name" value="Cyanovirin-N"/>
    <property type="match status" value="1"/>
</dbReference>
<evidence type="ECO:0000259" key="2">
    <source>
        <dbReference type="SMART" id="SM01111"/>
    </source>
</evidence>
<evidence type="ECO:0000256" key="1">
    <source>
        <dbReference type="SAM" id="SignalP"/>
    </source>
</evidence>
<organism evidence="3 4">
    <name type="scientific">Aspergillus pseudocaelatus</name>
    <dbReference type="NCBI Taxonomy" id="1825620"/>
    <lineage>
        <taxon>Eukaryota</taxon>
        <taxon>Fungi</taxon>
        <taxon>Dikarya</taxon>
        <taxon>Ascomycota</taxon>
        <taxon>Pezizomycotina</taxon>
        <taxon>Eurotiomycetes</taxon>
        <taxon>Eurotiomycetidae</taxon>
        <taxon>Eurotiales</taxon>
        <taxon>Aspergillaceae</taxon>
        <taxon>Aspergillus</taxon>
        <taxon>Aspergillus subgen. Circumdati</taxon>
    </lineage>
</organism>
<keyword evidence="4" id="KW-1185">Reference proteome</keyword>
<dbReference type="Pfam" id="PF08881">
    <property type="entry name" value="CVNH"/>
    <property type="match status" value="1"/>
</dbReference>
<proteinExistence type="predicted"/>
<accession>A0ABQ6WCP5</accession>
<dbReference type="SMART" id="SM01111">
    <property type="entry name" value="CVNH"/>
    <property type="match status" value="1"/>
</dbReference>
<feature type="domain" description="Cyanovirin-N" evidence="2">
    <location>
        <begin position="20"/>
        <end position="124"/>
    </location>
</feature>
<keyword evidence="1" id="KW-0732">Signal</keyword>